<dbReference type="Proteomes" id="UP001286456">
    <property type="component" value="Unassembled WGS sequence"/>
</dbReference>
<feature type="transmembrane region" description="Helical" evidence="1">
    <location>
        <begin position="124"/>
        <end position="154"/>
    </location>
</feature>
<gene>
    <name evidence="2" type="ORF">B0T19DRAFT_405464</name>
</gene>
<accession>A0AAE0I3A8</accession>
<dbReference type="EMBL" id="JAUEPO010000007">
    <property type="protein sequence ID" value="KAK3317798.1"/>
    <property type="molecule type" value="Genomic_DNA"/>
</dbReference>
<proteinExistence type="predicted"/>
<evidence type="ECO:0000313" key="3">
    <source>
        <dbReference type="Proteomes" id="UP001286456"/>
    </source>
</evidence>
<evidence type="ECO:0000256" key="1">
    <source>
        <dbReference type="SAM" id="Phobius"/>
    </source>
</evidence>
<evidence type="ECO:0000313" key="2">
    <source>
        <dbReference type="EMBL" id="KAK3317798.1"/>
    </source>
</evidence>
<keyword evidence="1" id="KW-1133">Transmembrane helix</keyword>
<sequence>MADPNPATKTPLLRPPLEPRVSDAKVTQSVKAFETFISFIFSISIFGASAFAVVVGGMTDPSDLWPADNPPTFTLRTARTFIAIAWLCFILSLAVAAYASSALTMMRQRAGGVEDREWGRRWEVIGLVASAVLYLLLVAAFLFLSLAMVALVWLKGFVLWNVC</sequence>
<comment type="caution">
    <text evidence="2">The sequence shown here is derived from an EMBL/GenBank/DDBJ whole genome shotgun (WGS) entry which is preliminary data.</text>
</comment>
<reference evidence="2" key="1">
    <citation type="journal article" date="2023" name="Mol. Phylogenet. Evol.">
        <title>Genome-scale phylogeny and comparative genomics of the fungal order Sordariales.</title>
        <authorList>
            <person name="Hensen N."/>
            <person name="Bonometti L."/>
            <person name="Westerberg I."/>
            <person name="Brannstrom I.O."/>
            <person name="Guillou S."/>
            <person name="Cros-Aarteil S."/>
            <person name="Calhoun S."/>
            <person name="Haridas S."/>
            <person name="Kuo A."/>
            <person name="Mondo S."/>
            <person name="Pangilinan J."/>
            <person name="Riley R."/>
            <person name="LaButti K."/>
            <person name="Andreopoulos B."/>
            <person name="Lipzen A."/>
            <person name="Chen C."/>
            <person name="Yan M."/>
            <person name="Daum C."/>
            <person name="Ng V."/>
            <person name="Clum A."/>
            <person name="Steindorff A."/>
            <person name="Ohm R.A."/>
            <person name="Martin F."/>
            <person name="Silar P."/>
            <person name="Natvig D.O."/>
            <person name="Lalanne C."/>
            <person name="Gautier V."/>
            <person name="Ament-Velasquez S.L."/>
            <person name="Kruys A."/>
            <person name="Hutchinson M.I."/>
            <person name="Powell A.J."/>
            <person name="Barry K."/>
            <person name="Miller A.N."/>
            <person name="Grigoriev I.V."/>
            <person name="Debuchy R."/>
            <person name="Gladieux P."/>
            <person name="Hiltunen Thoren M."/>
            <person name="Johannesson H."/>
        </authorList>
    </citation>
    <scope>NUCLEOTIDE SEQUENCE</scope>
    <source>
        <strain evidence="2">SMH4131-1</strain>
    </source>
</reference>
<name>A0AAE0I3A8_9PEZI</name>
<reference evidence="2" key="2">
    <citation type="submission" date="2023-06" db="EMBL/GenBank/DDBJ databases">
        <authorList>
            <consortium name="Lawrence Berkeley National Laboratory"/>
            <person name="Haridas S."/>
            <person name="Hensen N."/>
            <person name="Bonometti L."/>
            <person name="Westerberg I."/>
            <person name="Brannstrom I.O."/>
            <person name="Guillou S."/>
            <person name="Cros-Aarteil S."/>
            <person name="Calhoun S."/>
            <person name="Kuo A."/>
            <person name="Mondo S."/>
            <person name="Pangilinan J."/>
            <person name="Riley R."/>
            <person name="Labutti K."/>
            <person name="Andreopoulos B."/>
            <person name="Lipzen A."/>
            <person name="Chen C."/>
            <person name="Yanf M."/>
            <person name="Daum C."/>
            <person name="Ng V."/>
            <person name="Clum A."/>
            <person name="Steindorff A."/>
            <person name="Ohm R."/>
            <person name="Martin F."/>
            <person name="Silar P."/>
            <person name="Natvig D."/>
            <person name="Lalanne C."/>
            <person name="Gautier V."/>
            <person name="Ament-Velasquez S.L."/>
            <person name="Kruys A."/>
            <person name="Hutchinson M.I."/>
            <person name="Powell A.J."/>
            <person name="Barry K."/>
            <person name="Miller A.N."/>
            <person name="Grigoriev I.V."/>
            <person name="Debuchy R."/>
            <person name="Gladieux P."/>
            <person name="Thoren M.H."/>
            <person name="Johannesson H."/>
        </authorList>
    </citation>
    <scope>NUCLEOTIDE SEQUENCE</scope>
    <source>
        <strain evidence="2">SMH4131-1</strain>
    </source>
</reference>
<feature type="transmembrane region" description="Helical" evidence="1">
    <location>
        <begin position="35"/>
        <end position="58"/>
    </location>
</feature>
<keyword evidence="3" id="KW-1185">Reference proteome</keyword>
<dbReference type="AlphaFoldDB" id="A0AAE0I3A8"/>
<protein>
    <submittedName>
        <fullName evidence="2">Uncharacterized protein</fullName>
    </submittedName>
</protein>
<keyword evidence="1" id="KW-0472">Membrane</keyword>
<organism evidence="2 3">
    <name type="scientific">Cercophora scortea</name>
    <dbReference type="NCBI Taxonomy" id="314031"/>
    <lineage>
        <taxon>Eukaryota</taxon>
        <taxon>Fungi</taxon>
        <taxon>Dikarya</taxon>
        <taxon>Ascomycota</taxon>
        <taxon>Pezizomycotina</taxon>
        <taxon>Sordariomycetes</taxon>
        <taxon>Sordariomycetidae</taxon>
        <taxon>Sordariales</taxon>
        <taxon>Lasiosphaeriaceae</taxon>
        <taxon>Cercophora</taxon>
    </lineage>
</organism>
<keyword evidence="1" id="KW-0812">Transmembrane</keyword>
<feature type="transmembrane region" description="Helical" evidence="1">
    <location>
        <begin position="78"/>
        <end position="103"/>
    </location>
</feature>